<dbReference type="RefSeq" id="WP_126678468.1">
    <property type="nucleotide sequence ID" value="NZ_RYYU01000001.1"/>
</dbReference>
<evidence type="ECO:0008006" key="3">
    <source>
        <dbReference type="Google" id="ProtNLM"/>
    </source>
</evidence>
<dbReference type="Proteomes" id="UP000278983">
    <property type="component" value="Unassembled WGS sequence"/>
</dbReference>
<proteinExistence type="predicted"/>
<dbReference type="InterPro" id="IPR012337">
    <property type="entry name" value="RNaseH-like_sf"/>
</dbReference>
<evidence type="ECO:0000313" key="1">
    <source>
        <dbReference type="EMBL" id="RUL59307.1"/>
    </source>
</evidence>
<comment type="caution">
    <text evidence="1">The sequence shown here is derived from an EMBL/GenBank/DDBJ whole genome shotgun (WGS) entry which is preliminary data.</text>
</comment>
<name>A0A3S0WKA3_9BACT</name>
<dbReference type="Gene3D" id="3.30.420.10">
    <property type="entry name" value="Ribonuclease H-like superfamily/Ribonuclease H"/>
    <property type="match status" value="1"/>
</dbReference>
<sequence>MDIIVGKDRKGVIVTFVDKYSSLLLMRKLETEKKAAPLAQTVIKMTKEANIPVRSITTDNGTGYAGHQE</sequence>
<protein>
    <recommendedName>
        <fullName evidence="3">Transposase</fullName>
    </recommendedName>
</protein>
<keyword evidence="2" id="KW-1185">Reference proteome</keyword>
<accession>A0A3S0WKA3</accession>
<gene>
    <name evidence="1" type="ORF">EHV08_05745</name>
</gene>
<dbReference type="EMBL" id="RYYU01000001">
    <property type="protein sequence ID" value="RUL59307.1"/>
    <property type="molecule type" value="Genomic_DNA"/>
</dbReference>
<dbReference type="SUPFAM" id="SSF53098">
    <property type="entry name" value="Ribonuclease H-like"/>
    <property type="match status" value="1"/>
</dbReference>
<evidence type="ECO:0000313" key="2">
    <source>
        <dbReference type="Proteomes" id="UP000278983"/>
    </source>
</evidence>
<reference evidence="1 2" key="1">
    <citation type="submission" date="2018-12" db="EMBL/GenBank/DDBJ databases">
        <title>Genome sequencing of Prevotella sp. KCOM 3155 (= JS262).</title>
        <authorList>
            <person name="Kook J.-K."/>
            <person name="Park S.-N."/>
            <person name="Lim Y.K."/>
        </authorList>
    </citation>
    <scope>NUCLEOTIDE SEQUENCE [LARGE SCALE GENOMIC DNA]</scope>
    <source>
        <strain evidence="1 2">KCOM 3155</strain>
    </source>
</reference>
<dbReference type="AlphaFoldDB" id="A0A3S0WKA3"/>
<organism evidence="1 2">
    <name type="scientific">Prevotella koreensis</name>
    <dbReference type="NCBI Taxonomy" id="2490854"/>
    <lineage>
        <taxon>Bacteria</taxon>
        <taxon>Pseudomonadati</taxon>
        <taxon>Bacteroidota</taxon>
        <taxon>Bacteroidia</taxon>
        <taxon>Bacteroidales</taxon>
        <taxon>Prevotellaceae</taxon>
        <taxon>Prevotella</taxon>
    </lineage>
</organism>
<dbReference type="GO" id="GO:0003676">
    <property type="term" value="F:nucleic acid binding"/>
    <property type="evidence" value="ECO:0007669"/>
    <property type="project" value="InterPro"/>
</dbReference>
<dbReference type="InterPro" id="IPR036397">
    <property type="entry name" value="RNaseH_sf"/>
</dbReference>